<dbReference type="InterPro" id="IPR036236">
    <property type="entry name" value="Znf_C2H2_sf"/>
</dbReference>
<evidence type="ECO:0000313" key="7">
    <source>
        <dbReference type="Proteomes" id="UP000277928"/>
    </source>
</evidence>
<keyword evidence="3" id="KW-0862">Zinc</keyword>
<name>A0A3P6V964_LITSI</name>
<feature type="domain" description="BED-type" evidence="5">
    <location>
        <begin position="212"/>
        <end position="256"/>
    </location>
</feature>
<proteinExistence type="predicted"/>
<dbReference type="Proteomes" id="UP000277928">
    <property type="component" value="Unassembled WGS sequence"/>
</dbReference>
<protein>
    <recommendedName>
        <fullName evidence="5">BED-type domain-containing protein</fullName>
    </recommendedName>
</protein>
<evidence type="ECO:0000256" key="2">
    <source>
        <dbReference type="ARBA" id="ARBA00022771"/>
    </source>
</evidence>
<dbReference type="AlphaFoldDB" id="A0A3P6V964"/>
<keyword evidence="2" id="KW-0863">Zinc-finger</keyword>
<dbReference type="SUPFAM" id="SSF57667">
    <property type="entry name" value="beta-beta-alpha zinc fingers"/>
    <property type="match status" value="1"/>
</dbReference>
<keyword evidence="1" id="KW-0479">Metal-binding</keyword>
<feature type="coiled-coil region" evidence="4">
    <location>
        <begin position="402"/>
        <end position="429"/>
    </location>
</feature>
<dbReference type="OrthoDB" id="5804524at2759"/>
<gene>
    <name evidence="6" type="ORF">NLS_LOCUS7664</name>
</gene>
<evidence type="ECO:0000256" key="3">
    <source>
        <dbReference type="ARBA" id="ARBA00022833"/>
    </source>
</evidence>
<dbReference type="OMA" id="TKHLRCK"/>
<accession>A0A3P6V964</accession>
<dbReference type="GO" id="GO:0003677">
    <property type="term" value="F:DNA binding"/>
    <property type="evidence" value="ECO:0007669"/>
    <property type="project" value="InterPro"/>
</dbReference>
<sequence length="458" mass="50447">MSIGGIGVYDQQPQVSQDAFVVVGGQDVIRSQEITTNGVANDVIYETRKDCHRELGNSVAHEATAVLEIGKRRSVYLTNTAAEQYGQEAGCSVAKITRNDDCLESPERLLPQGDSVYHDTGSELVSTENDGEHQTLRDISRCAPREITYEASQCDADREVHPGAKNTVKNEIDSDENASHLLISLSSALNPGETEYIDRYRPKGRPRGPKHPVWNFFKFYKSGGLTLGYMCLMCGNGFTGPPNTTNATKHLRCKHKHEYLLYFDLLEGAKQGTFFGDVHQSIRELVSKRGVKADACTSEVHTSEGSIPNYEVMNEGIHRNHDWTGDNAGSSQDTELHSFLCSALVSNNSKNSLVRYDVANAGENSEVSSSGEVIFTGSSTGDAEAGASAVSSDSTGQFAGQVESFLRDYRRLETECRRLRAEVAAKDEHIKTLRLNLMDERNKRKSALILVQRALIDK</sequence>
<dbReference type="Pfam" id="PF02892">
    <property type="entry name" value="zf-BED"/>
    <property type="match status" value="1"/>
</dbReference>
<dbReference type="InterPro" id="IPR003656">
    <property type="entry name" value="Znf_BED"/>
</dbReference>
<keyword evidence="7" id="KW-1185">Reference proteome</keyword>
<evidence type="ECO:0000259" key="5">
    <source>
        <dbReference type="Pfam" id="PF02892"/>
    </source>
</evidence>
<reference evidence="6 7" key="1">
    <citation type="submission" date="2018-08" db="EMBL/GenBank/DDBJ databases">
        <authorList>
            <person name="Laetsch R D."/>
            <person name="Stevens L."/>
            <person name="Kumar S."/>
            <person name="Blaxter L. M."/>
        </authorList>
    </citation>
    <scope>NUCLEOTIDE SEQUENCE [LARGE SCALE GENOMIC DNA]</scope>
</reference>
<dbReference type="GO" id="GO:0008270">
    <property type="term" value="F:zinc ion binding"/>
    <property type="evidence" value="ECO:0007669"/>
    <property type="project" value="UniProtKB-KW"/>
</dbReference>
<organism evidence="6 7">
    <name type="scientific">Litomosoides sigmodontis</name>
    <name type="common">Filarial nematode worm</name>
    <dbReference type="NCBI Taxonomy" id="42156"/>
    <lineage>
        <taxon>Eukaryota</taxon>
        <taxon>Metazoa</taxon>
        <taxon>Ecdysozoa</taxon>
        <taxon>Nematoda</taxon>
        <taxon>Chromadorea</taxon>
        <taxon>Rhabditida</taxon>
        <taxon>Spirurina</taxon>
        <taxon>Spiruromorpha</taxon>
        <taxon>Filarioidea</taxon>
        <taxon>Onchocercidae</taxon>
        <taxon>Litomosoides</taxon>
    </lineage>
</organism>
<keyword evidence="4" id="KW-0175">Coiled coil</keyword>
<evidence type="ECO:0000256" key="1">
    <source>
        <dbReference type="ARBA" id="ARBA00022723"/>
    </source>
</evidence>
<dbReference type="EMBL" id="UYRX01000827">
    <property type="protein sequence ID" value="VDK86524.1"/>
    <property type="molecule type" value="Genomic_DNA"/>
</dbReference>
<evidence type="ECO:0000313" key="6">
    <source>
        <dbReference type="EMBL" id="VDK86524.1"/>
    </source>
</evidence>
<evidence type="ECO:0000256" key="4">
    <source>
        <dbReference type="SAM" id="Coils"/>
    </source>
</evidence>